<reference evidence="3 4" key="1">
    <citation type="journal article" date="2015" name="Nature">
        <title>rRNA introns, odd ribosomes, and small enigmatic genomes across a large radiation of phyla.</title>
        <authorList>
            <person name="Brown C.T."/>
            <person name="Hug L.A."/>
            <person name="Thomas B.C."/>
            <person name="Sharon I."/>
            <person name="Castelle C.J."/>
            <person name="Singh A."/>
            <person name="Wilkins M.J."/>
            <person name="Williams K.H."/>
            <person name="Banfield J.F."/>
        </authorList>
    </citation>
    <scope>NUCLEOTIDE SEQUENCE [LARGE SCALE GENOMIC DNA]</scope>
</reference>
<dbReference type="SUPFAM" id="SSF53955">
    <property type="entry name" value="Lysozyme-like"/>
    <property type="match status" value="1"/>
</dbReference>
<comment type="caution">
    <text evidence="3">The sequence shown here is derived from an EMBL/GenBank/DDBJ whole genome shotgun (WGS) entry which is preliminary data.</text>
</comment>
<keyword evidence="1" id="KW-0175">Coiled coil</keyword>
<dbReference type="SUPFAM" id="SSF57997">
    <property type="entry name" value="Tropomyosin"/>
    <property type="match status" value="1"/>
</dbReference>
<keyword evidence="2" id="KW-0812">Transmembrane</keyword>
<keyword evidence="2" id="KW-1133">Transmembrane helix</keyword>
<dbReference type="EMBL" id="LBSR01000006">
    <property type="protein sequence ID" value="KKQ23019.1"/>
    <property type="molecule type" value="Genomic_DNA"/>
</dbReference>
<proteinExistence type="predicted"/>
<dbReference type="AlphaFoldDB" id="A0A0G0IFL7"/>
<gene>
    <name evidence="3" type="ORF">US36_C0006G0018</name>
</gene>
<feature type="transmembrane region" description="Helical" evidence="2">
    <location>
        <begin position="12"/>
        <end position="32"/>
    </location>
</feature>
<organism evidence="3 4">
    <name type="scientific">Candidatus Wolfebacteria bacterium GW2011_GWC1_37_10</name>
    <dbReference type="NCBI Taxonomy" id="1619010"/>
    <lineage>
        <taxon>Bacteria</taxon>
        <taxon>Candidatus Wolfeibacteriota</taxon>
    </lineage>
</organism>
<feature type="coiled-coil region" evidence="1">
    <location>
        <begin position="168"/>
        <end position="195"/>
    </location>
</feature>
<keyword evidence="2" id="KW-0472">Membrane</keyword>
<evidence type="ECO:0000313" key="4">
    <source>
        <dbReference type="Proteomes" id="UP000034044"/>
    </source>
</evidence>
<dbReference type="InterPro" id="IPR023346">
    <property type="entry name" value="Lysozyme-like_dom_sf"/>
</dbReference>
<dbReference type="Gene3D" id="6.10.250.3150">
    <property type="match status" value="1"/>
</dbReference>
<sequence>MIRQIFIDRNKAIIFLPILFFLAFGLFFYLNISNSGILAATPEEDAEKRKVLQEELEKYEKQIDEYESTIADLKKEGKTLNSEISKLNAKIAKINLQVKAATLNLQRLDGEIKDTEAKISATEGDINFNKKALSEALQNIYESERRGLLEVVLANPKLSDFFGDINNLLEVQENLRQTLDKIVALRDQLVDEKENLALERSDAVELKDYQDVQKASAQKTQSDKSNLLKITKGKESEYQKILTETKKSAAEIRKQIFKMLGGGELDFEKAYELAKSAEKATGVRAALILAVLSRESALGKNVGQCNYKTAMHPKRDIPIFMAIVKDLNLTRDLESGILKVSCPIVSDGAYGGAMGPAQFIPSTWGLYAGYRNNEGWLRDSSKDRIGEITGSNPPSPWSNVDAFVATALYLKDAGATTNERIAAAKYYCGGKWNRYVCTNVYGKKVVEQAKKFQDDIDILSS</sequence>
<protein>
    <submittedName>
        <fullName evidence="3">NLP/P60 protein</fullName>
    </submittedName>
</protein>
<accession>A0A0G0IFL7</accession>
<feature type="coiled-coil region" evidence="1">
    <location>
        <begin position="49"/>
        <end position="125"/>
    </location>
</feature>
<dbReference type="Proteomes" id="UP000034044">
    <property type="component" value="Unassembled WGS sequence"/>
</dbReference>
<evidence type="ECO:0000256" key="1">
    <source>
        <dbReference type="SAM" id="Coils"/>
    </source>
</evidence>
<evidence type="ECO:0000256" key="2">
    <source>
        <dbReference type="SAM" id="Phobius"/>
    </source>
</evidence>
<name>A0A0G0IFL7_9BACT</name>
<evidence type="ECO:0000313" key="3">
    <source>
        <dbReference type="EMBL" id="KKQ23019.1"/>
    </source>
</evidence>